<organism evidence="1 2">
    <name type="scientific">Hypoxylon rubiginosum</name>
    <dbReference type="NCBI Taxonomy" id="110542"/>
    <lineage>
        <taxon>Eukaryota</taxon>
        <taxon>Fungi</taxon>
        <taxon>Dikarya</taxon>
        <taxon>Ascomycota</taxon>
        <taxon>Pezizomycotina</taxon>
        <taxon>Sordariomycetes</taxon>
        <taxon>Xylariomycetidae</taxon>
        <taxon>Xylariales</taxon>
        <taxon>Hypoxylaceae</taxon>
        <taxon>Hypoxylon</taxon>
    </lineage>
</organism>
<dbReference type="Proteomes" id="UP001497700">
    <property type="component" value="Unassembled WGS sequence"/>
</dbReference>
<evidence type="ECO:0000313" key="2">
    <source>
        <dbReference type="Proteomes" id="UP001497700"/>
    </source>
</evidence>
<protein>
    <submittedName>
        <fullName evidence="1">Oxidoreductase</fullName>
    </submittedName>
</protein>
<evidence type="ECO:0000313" key="1">
    <source>
        <dbReference type="EMBL" id="KAI4870275.1"/>
    </source>
</evidence>
<name>A0ACB9ZHH9_9PEZI</name>
<sequence>MGSTISRLKGAFDPPEVAKGEGVLRFGILGAANIAPMALVGPAKTHPEVVVQAVAARNPQKASAFAEKHGIPEVKASYQEIVDDPTIDCVFIPLANSLHFEWAVRAVRAGKHVLLEKPSVANATEAEILFHLPELSQPNAPVLMEAFHNRFHPAWALFRSLVNPGDVVHVVARSMIPWWYVAKDGIEFNYSLAGGTMMHMGTYSFAALRSVFDAQPEECVSCDVSTSSNKTHDSDKIDTDFKAKFRFPNGGIGEAQSTLKGPTIWTPSNVTVTHREVMVEDGKLPSSQHKFQTREVTLHGFIQAIVWHRIDIKDVFQIRSTTDGKVIKKWGEKESLKAYTFRDAGGAFSDLPGEPFWMSYRHQLEQFVNRIKGRETQHWVDGEDSIDQMRMMDMAYEKSGLGRRPTTGTYT</sequence>
<gene>
    <name evidence="1" type="ORF">F4820DRAFT_290112</name>
</gene>
<proteinExistence type="predicted"/>
<comment type="caution">
    <text evidence="1">The sequence shown here is derived from an EMBL/GenBank/DDBJ whole genome shotgun (WGS) entry which is preliminary data.</text>
</comment>
<keyword evidence="2" id="KW-1185">Reference proteome</keyword>
<reference evidence="1 2" key="1">
    <citation type="journal article" date="2022" name="New Phytol.">
        <title>Ecological generalism drives hyperdiversity of secondary metabolite gene clusters in xylarialean endophytes.</title>
        <authorList>
            <person name="Franco M.E.E."/>
            <person name="Wisecaver J.H."/>
            <person name="Arnold A.E."/>
            <person name="Ju Y.M."/>
            <person name="Slot J.C."/>
            <person name="Ahrendt S."/>
            <person name="Moore L.P."/>
            <person name="Eastman K.E."/>
            <person name="Scott K."/>
            <person name="Konkel Z."/>
            <person name="Mondo S.J."/>
            <person name="Kuo A."/>
            <person name="Hayes R.D."/>
            <person name="Haridas S."/>
            <person name="Andreopoulos B."/>
            <person name="Riley R."/>
            <person name="LaButti K."/>
            <person name="Pangilinan J."/>
            <person name="Lipzen A."/>
            <person name="Amirebrahimi M."/>
            <person name="Yan J."/>
            <person name="Adam C."/>
            <person name="Keymanesh K."/>
            <person name="Ng V."/>
            <person name="Louie K."/>
            <person name="Northen T."/>
            <person name="Drula E."/>
            <person name="Henrissat B."/>
            <person name="Hsieh H.M."/>
            <person name="Youens-Clark K."/>
            <person name="Lutzoni F."/>
            <person name="Miadlikowska J."/>
            <person name="Eastwood D.C."/>
            <person name="Hamelin R.C."/>
            <person name="Grigoriev I.V."/>
            <person name="U'Ren J.M."/>
        </authorList>
    </citation>
    <scope>NUCLEOTIDE SEQUENCE [LARGE SCALE GENOMIC DNA]</scope>
    <source>
        <strain evidence="1 2">CBS 119005</strain>
    </source>
</reference>
<accession>A0ACB9ZHH9</accession>
<dbReference type="EMBL" id="MU393425">
    <property type="protein sequence ID" value="KAI4870275.1"/>
    <property type="molecule type" value="Genomic_DNA"/>
</dbReference>